<dbReference type="RefSeq" id="WP_141519058.1">
    <property type="nucleotide sequence ID" value="NZ_VICE01000111.1"/>
</dbReference>
<sequence>MAYVPPQQRRIGAATALLGNPPPHDPNPIFAQVPQDAWAQRGYQYTLTMQWANVPVPQLPPITVRAHVHYAWNANLARWDRFAGNAWIEDVVNWSTPTTPPVVAMAPAQPPDPDYHP</sequence>
<comment type="caution">
    <text evidence="1">The sequence shown here is derived from an EMBL/GenBank/DDBJ whole genome shotgun (WGS) entry which is preliminary data.</text>
</comment>
<name>A0A508A2U0_9GAMM</name>
<dbReference type="Proteomes" id="UP000318212">
    <property type="component" value="Unassembled WGS sequence"/>
</dbReference>
<dbReference type="EMBL" id="VICE01000111">
    <property type="protein sequence ID" value="TQD42208.1"/>
    <property type="molecule type" value="Genomic_DNA"/>
</dbReference>
<proteinExistence type="predicted"/>
<reference evidence="1 2" key="1">
    <citation type="submission" date="2019-06" db="EMBL/GenBank/DDBJ databases">
        <title>Lysobacter alkalisoli sp. nov. isolated from saline soil.</title>
        <authorList>
            <person name="Sun J.-Q."/>
            <person name="Xu L."/>
        </authorList>
    </citation>
    <scope>NUCLEOTIDE SEQUENCE [LARGE SCALE GENOMIC DNA]</scope>
    <source>
        <strain evidence="1 2">JCM 31130</strain>
    </source>
</reference>
<organism evidence="1 2">
    <name type="scientific">Marilutibacter aestuarii</name>
    <dbReference type="NCBI Taxonomy" id="1706195"/>
    <lineage>
        <taxon>Bacteria</taxon>
        <taxon>Pseudomonadati</taxon>
        <taxon>Pseudomonadota</taxon>
        <taxon>Gammaproteobacteria</taxon>
        <taxon>Lysobacterales</taxon>
        <taxon>Lysobacteraceae</taxon>
        <taxon>Marilutibacter</taxon>
    </lineage>
</organism>
<protein>
    <submittedName>
        <fullName evidence="1">Uncharacterized protein</fullName>
    </submittedName>
</protein>
<dbReference type="AlphaFoldDB" id="A0A508A2U0"/>
<accession>A0A508A2U0</accession>
<evidence type="ECO:0000313" key="2">
    <source>
        <dbReference type="Proteomes" id="UP000318212"/>
    </source>
</evidence>
<dbReference type="OrthoDB" id="9156691at2"/>
<gene>
    <name evidence="1" type="ORF">FKV25_12130</name>
</gene>
<keyword evidence="2" id="KW-1185">Reference proteome</keyword>
<evidence type="ECO:0000313" key="1">
    <source>
        <dbReference type="EMBL" id="TQD42208.1"/>
    </source>
</evidence>